<dbReference type="InterPro" id="IPR038726">
    <property type="entry name" value="PDDEXK_AddAB-type"/>
</dbReference>
<protein>
    <recommendedName>
        <fullName evidence="1">PD-(D/E)XK endonuclease-like domain-containing protein</fullName>
    </recommendedName>
</protein>
<name>A0AAW2ZRF6_9EUKA</name>
<dbReference type="AlphaFoldDB" id="A0AAW2ZRF6"/>
<evidence type="ECO:0000313" key="2">
    <source>
        <dbReference type="EMBL" id="KAL0491339.1"/>
    </source>
</evidence>
<accession>A0AAW2ZRF6</accession>
<feature type="domain" description="PD-(D/E)XK endonuclease-like" evidence="1">
    <location>
        <begin position="97"/>
        <end position="383"/>
    </location>
</feature>
<dbReference type="Pfam" id="PF12705">
    <property type="entry name" value="PDDEXK_1"/>
    <property type="match status" value="1"/>
</dbReference>
<evidence type="ECO:0000259" key="1">
    <source>
        <dbReference type="Pfam" id="PF12705"/>
    </source>
</evidence>
<dbReference type="Proteomes" id="UP001431209">
    <property type="component" value="Unassembled WGS sequence"/>
</dbReference>
<dbReference type="InterPro" id="IPR011604">
    <property type="entry name" value="PDDEXK-like_dom_sf"/>
</dbReference>
<dbReference type="Gene3D" id="3.90.320.10">
    <property type="match status" value="1"/>
</dbReference>
<proteinExistence type="predicted"/>
<keyword evidence="3" id="KW-1185">Reference proteome</keyword>
<sequence length="388" mass="45086">MLIFRKTPHKRVCSLFCSYSVSDVKPRKPYTRKVIVENVENVENVGVKKPRKPYTRRAKESTANSKLVQEEKLDTIKIKKPRKPYTRKASDEPYQLLSYSKIDSYMQCPYRFKLNYIDKVYAPPNLNMSFGSALHEGVAHFAELIRSDPTSFNRKFHHYTTDTRKKYEQVFDNLHKVHVKSGLANPTDLLEIKLKGEKLLQQYMSRERFAMLASIMSDQPEKTLQLSSLRQPAKIEETFKVTNTGVSVNGKEVSFRGAFDRIDDEKCIFDNKQLGTKSGDDYRVLIEYKTNLTKYSFDKHLLQLSLYCWSYDRLFAEEKPLRLCYLTSISTGHYEVVSVNKERNEELSLRVISETANSIASGTFEATPSQKKCRYCVFAKTCKFSMFK</sequence>
<organism evidence="2 3">
    <name type="scientific">Acrasis kona</name>
    <dbReference type="NCBI Taxonomy" id="1008807"/>
    <lineage>
        <taxon>Eukaryota</taxon>
        <taxon>Discoba</taxon>
        <taxon>Heterolobosea</taxon>
        <taxon>Tetramitia</taxon>
        <taxon>Eutetramitia</taxon>
        <taxon>Acrasidae</taxon>
        <taxon>Acrasis</taxon>
    </lineage>
</organism>
<gene>
    <name evidence="2" type="ORF">AKO1_009919</name>
</gene>
<comment type="caution">
    <text evidence="2">The sequence shown here is derived from an EMBL/GenBank/DDBJ whole genome shotgun (WGS) entry which is preliminary data.</text>
</comment>
<reference evidence="2 3" key="1">
    <citation type="submission" date="2024-03" db="EMBL/GenBank/DDBJ databases">
        <title>The Acrasis kona genome and developmental transcriptomes reveal deep origins of eukaryotic multicellular pathways.</title>
        <authorList>
            <person name="Sheikh S."/>
            <person name="Fu C.-J."/>
            <person name="Brown M.W."/>
            <person name="Baldauf S.L."/>
        </authorList>
    </citation>
    <scope>NUCLEOTIDE SEQUENCE [LARGE SCALE GENOMIC DNA]</scope>
    <source>
        <strain evidence="2 3">ATCC MYA-3509</strain>
    </source>
</reference>
<evidence type="ECO:0000313" key="3">
    <source>
        <dbReference type="Proteomes" id="UP001431209"/>
    </source>
</evidence>
<dbReference type="EMBL" id="JAOPGA020001789">
    <property type="protein sequence ID" value="KAL0491339.1"/>
    <property type="molecule type" value="Genomic_DNA"/>
</dbReference>